<evidence type="ECO:0000313" key="3">
    <source>
        <dbReference type="Proteomes" id="UP000244811"/>
    </source>
</evidence>
<accession>A0A976SJH7</accession>
<protein>
    <submittedName>
        <fullName evidence="2">Uncharacterized protein</fullName>
    </submittedName>
</protein>
<evidence type="ECO:0000256" key="1">
    <source>
        <dbReference type="SAM" id="MobiDB-lite"/>
    </source>
</evidence>
<gene>
    <name evidence="2" type="ORF">MACK_003621</name>
</gene>
<evidence type="ECO:0000313" key="2">
    <source>
        <dbReference type="EMBL" id="UVC49998.1"/>
    </source>
</evidence>
<feature type="compositionally biased region" description="Basic and acidic residues" evidence="1">
    <location>
        <begin position="41"/>
        <end position="60"/>
    </location>
</feature>
<dbReference type="EMBL" id="CP056071">
    <property type="protein sequence ID" value="UVC49998.1"/>
    <property type="molecule type" value="Genomic_DNA"/>
</dbReference>
<dbReference type="Proteomes" id="UP000244811">
    <property type="component" value="Chromosome 2"/>
</dbReference>
<reference evidence="2" key="1">
    <citation type="submission" date="2022-07" db="EMBL/GenBank/DDBJ databases">
        <title>Evaluation of T. orientalis genome assembly methods using nanopore sequencing and analysis of variation between genomes.</title>
        <authorList>
            <person name="Yam J."/>
            <person name="Micallef M.L."/>
            <person name="Liu M."/>
            <person name="Djordjevic S.P."/>
            <person name="Bogema D.R."/>
            <person name="Jenkins C."/>
        </authorList>
    </citation>
    <scope>NUCLEOTIDE SEQUENCE</scope>
    <source>
        <strain evidence="2">Goon Nure</strain>
    </source>
</reference>
<organism evidence="2 3">
    <name type="scientific">Theileria orientalis</name>
    <dbReference type="NCBI Taxonomy" id="68886"/>
    <lineage>
        <taxon>Eukaryota</taxon>
        <taxon>Sar</taxon>
        <taxon>Alveolata</taxon>
        <taxon>Apicomplexa</taxon>
        <taxon>Aconoidasida</taxon>
        <taxon>Piroplasmida</taxon>
        <taxon>Theileriidae</taxon>
        <taxon>Theileria</taxon>
    </lineage>
</organism>
<proteinExistence type="predicted"/>
<name>A0A976SJH7_THEOR</name>
<feature type="region of interest" description="Disordered" evidence="1">
    <location>
        <begin position="28"/>
        <end position="85"/>
    </location>
</feature>
<sequence>MSQNNTPNYTYVNPPPNRFQAVYRQYAQQPNESFPYQGKEMNPRNKEKMPNTKGSKDKMSNLKYEYSSPKMYPSSSGDPKDTPKQFVSRIPKVTNEEVQNILVENYSIIKAINDSMRNPEQLMDDPEFTLNFGKLHKNLVFLSRISDQPN</sequence>
<dbReference type="AlphaFoldDB" id="A0A976SJH7"/>